<comment type="caution">
    <text evidence="2">The sequence shown here is derived from an EMBL/GenBank/DDBJ whole genome shotgun (WGS) entry which is preliminary data.</text>
</comment>
<proteinExistence type="predicted"/>
<evidence type="ECO:0000313" key="3">
    <source>
        <dbReference type="Proteomes" id="UP000466966"/>
    </source>
</evidence>
<keyword evidence="1" id="KW-0472">Membrane</keyword>
<dbReference type="AlphaFoldDB" id="A0A844YYQ5"/>
<keyword evidence="1" id="KW-1133">Transmembrane helix</keyword>
<gene>
    <name evidence="2" type="ORF">GRI99_04340</name>
</gene>
<dbReference type="RefSeq" id="WP_160770726.1">
    <property type="nucleotide sequence ID" value="NZ_WTYV01000001.1"/>
</dbReference>
<evidence type="ECO:0000256" key="1">
    <source>
        <dbReference type="SAM" id="Phobius"/>
    </source>
</evidence>
<evidence type="ECO:0000313" key="2">
    <source>
        <dbReference type="EMBL" id="MXO70863.1"/>
    </source>
</evidence>
<protein>
    <submittedName>
        <fullName evidence="2">Uncharacterized protein</fullName>
    </submittedName>
</protein>
<dbReference type="Proteomes" id="UP000466966">
    <property type="component" value="Unassembled WGS sequence"/>
</dbReference>
<sequence>MVQITHGMGSGIACGALAATGTLLAAFFLAGAGETLEWEALAYVLPFLVIVLPSASFLIALTALVLGLPVMWLLDRMHCASRASLGLAGAAVGAALFVVPSLDDAGRLDTDLLAFVLAAVAGGGVTGWVWGALQERLQAAAQRPVPANRIDDQRMLR</sequence>
<accession>A0A844YYQ5</accession>
<feature type="transmembrane region" description="Helical" evidence="1">
    <location>
        <begin position="12"/>
        <end position="32"/>
    </location>
</feature>
<feature type="transmembrane region" description="Helical" evidence="1">
    <location>
        <begin position="112"/>
        <end position="133"/>
    </location>
</feature>
<feature type="transmembrane region" description="Helical" evidence="1">
    <location>
        <begin position="83"/>
        <end position="100"/>
    </location>
</feature>
<feature type="transmembrane region" description="Helical" evidence="1">
    <location>
        <begin position="44"/>
        <end position="71"/>
    </location>
</feature>
<keyword evidence="1" id="KW-0812">Transmembrane</keyword>
<keyword evidence="3" id="KW-1185">Reference proteome</keyword>
<organism evidence="2 3">
    <name type="scientific">Alteraurantiacibacter buctensis</name>
    <dbReference type="NCBI Taxonomy" id="1503981"/>
    <lineage>
        <taxon>Bacteria</taxon>
        <taxon>Pseudomonadati</taxon>
        <taxon>Pseudomonadota</taxon>
        <taxon>Alphaproteobacteria</taxon>
        <taxon>Sphingomonadales</taxon>
        <taxon>Erythrobacteraceae</taxon>
        <taxon>Alteraurantiacibacter</taxon>
    </lineage>
</organism>
<reference evidence="2 3" key="1">
    <citation type="submission" date="2019-12" db="EMBL/GenBank/DDBJ databases">
        <title>Genomic-based taxomic classification of the family Erythrobacteraceae.</title>
        <authorList>
            <person name="Xu L."/>
        </authorList>
    </citation>
    <scope>NUCLEOTIDE SEQUENCE [LARGE SCALE GENOMIC DNA]</scope>
    <source>
        <strain evidence="2 3">M0322</strain>
    </source>
</reference>
<name>A0A844YYQ5_9SPHN</name>
<dbReference type="EMBL" id="WTYV01000001">
    <property type="protein sequence ID" value="MXO70863.1"/>
    <property type="molecule type" value="Genomic_DNA"/>
</dbReference>